<dbReference type="PANTHER" id="PTHR40465:SF1">
    <property type="entry name" value="DUF6534 DOMAIN-CONTAINING PROTEIN"/>
    <property type="match status" value="1"/>
</dbReference>
<accession>A0AAD5VSR6</accession>
<feature type="transmembrane region" description="Helical" evidence="1">
    <location>
        <begin position="50"/>
        <end position="71"/>
    </location>
</feature>
<feature type="transmembrane region" description="Helical" evidence="1">
    <location>
        <begin position="126"/>
        <end position="148"/>
    </location>
</feature>
<keyword evidence="1" id="KW-0472">Membrane</keyword>
<dbReference type="Proteomes" id="UP001213000">
    <property type="component" value="Unassembled WGS sequence"/>
</dbReference>
<evidence type="ECO:0000313" key="4">
    <source>
        <dbReference type="Proteomes" id="UP001213000"/>
    </source>
</evidence>
<dbReference type="AlphaFoldDB" id="A0AAD5VSR6"/>
<keyword evidence="1" id="KW-0812">Transmembrane</keyword>
<name>A0AAD5VSR6_9AGAR</name>
<dbReference type="PANTHER" id="PTHR40465">
    <property type="entry name" value="CHROMOSOME 1, WHOLE GENOME SHOTGUN SEQUENCE"/>
    <property type="match status" value="1"/>
</dbReference>
<gene>
    <name evidence="3" type="ORF">NP233_g6160</name>
</gene>
<evidence type="ECO:0000259" key="2">
    <source>
        <dbReference type="Pfam" id="PF20152"/>
    </source>
</evidence>
<comment type="caution">
    <text evidence="3">The sequence shown here is derived from an EMBL/GenBank/DDBJ whole genome shotgun (WGS) entry which is preliminary data.</text>
</comment>
<dbReference type="InterPro" id="IPR045339">
    <property type="entry name" value="DUF6534"/>
</dbReference>
<feature type="transmembrane region" description="Helical" evidence="1">
    <location>
        <begin position="243"/>
        <end position="263"/>
    </location>
</feature>
<reference evidence="3" key="1">
    <citation type="submission" date="2022-07" db="EMBL/GenBank/DDBJ databases">
        <title>Genome Sequence of Leucocoprinus birnbaumii.</title>
        <authorList>
            <person name="Buettner E."/>
        </authorList>
    </citation>
    <scope>NUCLEOTIDE SEQUENCE</scope>
    <source>
        <strain evidence="3">VT141</strain>
    </source>
</reference>
<feature type="transmembrane region" description="Helical" evidence="1">
    <location>
        <begin position="176"/>
        <end position="197"/>
    </location>
</feature>
<sequence>MAPNSGCVFMDGQPEVGQTFLFGIVLDMLLFGILTTQIYVYYLGFPKDRLLVKCAVGWVYVIGISQTIVAMRDLYRLATSARCPGALFRPEVIVQGWWTLNACSTAVAWTAQCYYAYRIYVISKNLWIAGIITLLSLAQFGSGIVGAYCFGEENLRADSPVSVFTTSPCVKGFDRLWGPLNVACDVTITLYMTVFLLKERRKTVKKRTHMHVGKLVQLIIETGMATSATVIAYTLLFNMVLNFQVMIGLWYALPGIAMGKVYSNSMMALLNNRMVIEGGRDSKSSAQATGLRSEFLEDEVPRANHASQETVNSELHRFGTPYSVVILIIKSTYSIHPMMIDGKGNH</sequence>
<feature type="transmembrane region" description="Helical" evidence="1">
    <location>
        <begin position="218"/>
        <end position="237"/>
    </location>
</feature>
<evidence type="ECO:0000313" key="3">
    <source>
        <dbReference type="EMBL" id="KAJ3567748.1"/>
    </source>
</evidence>
<dbReference type="Pfam" id="PF20152">
    <property type="entry name" value="DUF6534"/>
    <property type="match status" value="1"/>
</dbReference>
<evidence type="ECO:0000256" key="1">
    <source>
        <dbReference type="SAM" id="Phobius"/>
    </source>
</evidence>
<proteinExistence type="predicted"/>
<keyword evidence="4" id="KW-1185">Reference proteome</keyword>
<keyword evidence="1" id="KW-1133">Transmembrane helix</keyword>
<feature type="transmembrane region" description="Helical" evidence="1">
    <location>
        <begin position="97"/>
        <end position="117"/>
    </location>
</feature>
<protein>
    <recommendedName>
        <fullName evidence="2">DUF6534 domain-containing protein</fullName>
    </recommendedName>
</protein>
<feature type="domain" description="DUF6534" evidence="2">
    <location>
        <begin position="182"/>
        <end position="274"/>
    </location>
</feature>
<dbReference type="EMBL" id="JANIEX010000390">
    <property type="protein sequence ID" value="KAJ3567748.1"/>
    <property type="molecule type" value="Genomic_DNA"/>
</dbReference>
<feature type="transmembrane region" description="Helical" evidence="1">
    <location>
        <begin position="20"/>
        <end position="43"/>
    </location>
</feature>
<organism evidence="3 4">
    <name type="scientific">Leucocoprinus birnbaumii</name>
    <dbReference type="NCBI Taxonomy" id="56174"/>
    <lineage>
        <taxon>Eukaryota</taxon>
        <taxon>Fungi</taxon>
        <taxon>Dikarya</taxon>
        <taxon>Basidiomycota</taxon>
        <taxon>Agaricomycotina</taxon>
        <taxon>Agaricomycetes</taxon>
        <taxon>Agaricomycetidae</taxon>
        <taxon>Agaricales</taxon>
        <taxon>Agaricineae</taxon>
        <taxon>Agaricaceae</taxon>
        <taxon>Leucocoprinus</taxon>
    </lineage>
</organism>